<dbReference type="GO" id="GO:0030245">
    <property type="term" value="P:cellulose catabolic process"/>
    <property type="evidence" value="ECO:0007669"/>
    <property type="project" value="UniProtKB-KW"/>
</dbReference>
<keyword evidence="2 11" id="KW-0378">Hydrolase</keyword>
<dbReference type="InterPro" id="IPR001524">
    <property type="entry name" value="Glyco_hydro_6_CS"/>
</dbReference>
<protein>
    <recommendedName>
        <fullName evidence="11">Glucanase</fullName>
        <ecNumber evidence="11">3.2.1.-</ecNumber>
    </recommendedName>
</protein>
<feature type="binding site" evidence="8">
    <location>
        <position position="256"/>
    </location>
    <ligand>
        <name>substrate</name>
    </ligand>
</feature>
<dbReference type="PIRSF" id="PIRSF001100">
    <property type="entry name" value="Beta_cellobiohydrolase"/>
    <property type="match status" value="1"/>
</dbReference>
<feature type="chain" id="PRO_5005103675" description="Glucanase" evidence="11">
    <location>
        <begin position="21"/>
        <end position="403"/>
    </location>
</feature>
<dbReference type="SUPFAM" id="SSF51989">
    <property type="entry name" value="Glycosyl hydrolases family 6, cellulases"/>
    <property type="match status" value="1"/>
</dbReference>
<feature type="binding site" evidence="8">
    <location>
        <position position="351"/>
    </location>
    <ligand>
        <name>substrate</name>
    </ligand>
</feature>
<feature type="binding site" evidence="8">
    <location>
        <position position="80"/>
    </location>
    <ligand>
        <name>substrate</name>
    </ligand>
</feature>
<feature type="active site" evidence="9">
    <location>
        <position position="121"/>
    </location>
</feature>
<evidence type="ECO:0000256" key="11">
    <source>
        <dbReference type="RuleBase" id="RU361186"/>
    </source>
</evidence>
<accession>A0A067SM46</accession>
<sequence length="403" mass="42950">MHRLKALACALALAPSVVLSAAPKPPAAGNDINPYLGKTAFANKGYASNLDATIQFFLKKLDFVNAAKARTVQKIPTFSWLADSASVSGVKDLVTDALLAQPFSRNKQVVQLVVYNLPDRDCSAKASAGEFSLADDGLNKYKGFIDSVVTQLSTANAKKLSFVVLLEPDSLANVVTNLNVEKCANAASAYKQGISYAIAKLQLPNVAIYLDAGHGGWLGWDSNLAPAAAIFAEVLQGAQNITAGATVRGLATNVSNYNQYISPVRENFTQFSSSWDEFHYVNSLTPFLLSAGYPAHFIIDQGRAGQAGVRTDWGQWCNVKNAGFGTRPTTSQAVLNNTFVDAIVWVKPGGESDGTSDSTSPRFDTTCVDAVAQVPAPEAGLWFNAYTVGLVKGANPPLEPTWF</sequence>
<evidence type="ECO:0000256" key="8">
    <source>
        <dbReference type="PIRSR" id="PIRSR001100-2"/>
    </source>
</evidence>
<evidence type="ECO:0000313" key="13">
    <source>
        <dbReference type="Proteomes" id="UP000027222"/>
    </source>
</evidence>
<comment type="similarity">
    <text evidence="11">Belongs to the glycosyl hydrolase family 6.</text>
</comment>
<feature type="signal peptide" evidence="11">
    <location>
        <begin position="1"/>
        <end position="20"/>
    </location>
</feature>
<dbReference type="InterPro" id="IPR016288">
    <property type="entry name" value="Beta_cellobiohydrolase"/>
</dbReference>
<evidence type="ECO:0000256" key="4">
    <source>
        <dbReference type="ARBA" id="ARBA00023277"/>
    </source>
</evidence>
<dbReference type="Proteomes" id="UP000027222">
    <property type="component" value="Unassembled WGS sequence"/>
</dbReference>
<feature type="active site" description="Proton donor" evidence="7 10">
    <location>
        <position position="169"/>
    </location>
</feature>
<evidence type="ECO:0000313" key="12">
    <source>
        <dbReference type="EMBL" id="KDR68794.1"/>
    </source>
</evidence>
<dbReference type="AlphaFoldDB" id="A0A067SM46"/>
<dbReference type="EMBL" id="KL142406">
    <property type="protein sequence ID" value="KDR68794.1"/>
    <property type="molecule type" value="Genomic_DNA"/>
</dbReference>
<evidence type="ECO:0000256" key="6">
    <source>
        <dbReference type="ARBA" id="ARBA00023326"/>
    </source>
</evidence>
<dbReference type="InterPro" id="IPR036434">
    <property type="entry name" value="Beta_cellobiohydrolase_sf"/>
</dbReference>
<keyword evidence="3 11" id="KW-0136">Cellulose degradation</keyword>
<keyword evidence="13" id="KW-1185">Reference proteome</keyword>
<evidence type="ECO:0000256" key="3">
    <source>
        <dbReference type="ARBA" id="ARBA00023001"/>
    </source>
</evidence>
<dbReference type="PROSITE" id="PS00656">
    <property type="entry name" value="GLYCOSYL_HYDROL_F6_2"/>
    <property type="match status" value="1"/>
</dbReference>
<dbReference type="Gene3D" id="3.20.20.40">
    <property type="entry name" value="1, 4-beta cellobiohydrolase"/>
    <property type="match status" value="1"/>
</dbReference>
<gene>
    <name evidence="12" type="ORF">GALMADRAFT_104642</name>
</gene>
<proteinExistence type="inferred from homology"/>
<evidence type="ECO:0000256" key="10">
    <source>
        <dbReference type="PROSITE-ProRule" id="PRU10057"/>
    </source>
</evidence>
<dbReference type="PANTHER" id="PTHR34876:SF10">
    <property type="entry name" value="GLUCANASE"/>
    <property type="match status" value="1"/>
</dbReference>
<dbReference type="GO" id="GO:0004553">
    <property type="term" value="F:hydrolase activity, hydrolyzing O-glycosyl compounds"/>
    <property type="evidence" value="ECO:0007669"/>
    <property type="project" value="InterPro"/>
</dbReference>
<feature type="binding site" evidence="8">
    <location>
        <position position="316"/>
    </location>
    <ligand>
        <name>substrate</name>
    </ligand>
</feature>
<organism evidence="12 13">
    <name type="scientific">Galerina marginata (strain CBS 339.88)</name>
    <dbReference type="NCBI Taxonomy" id="685588"/>
    <lineage>
        <taxon>Eukaryota</taxon>
        <taxon>Fungi</taxon>
        <taxon>Dikarya</taxon>
        <taxon>Basidiomycota</taxon>
        <taxon>Agaricomycotina</taxon>
        <taxon>Agaricomycetes</taxon>
        <taxon>Agaricomycetidae</taxon>
        <taxon>Agaricales</taxon>
        <taxon>Agaricineae</taxon>
        <taxon>Strophariaceae</taxon>
        <taxon>Galerina</taxon>
    </lineage>
</organism>
<dbReference type="Pfam" id="PF01341">
    <property type="entry name" value="Glyco_hydro_6"/>
    <property type="match status" value="1"/>
</dbReference>
<dbReference type="FunFam" id="3.20.20.40:FF:000001">
    <property type="entry name" value="Glucanase"/>
    <property type="match status" value="1"/>
</dbReference>
<keyword evidence="1 11" id="KW-0732">Signal</keyword>
<dbReference type="HOGENOM" id="CLU_015488_0_0_1"/>
<keyword evidence="6 11" id="KW-0624">Polysaccharide degradation</keyword>
<dbReference type="STRING" id="685588.A0A067SM46"/>
<evidence type="ECO:0000256" key="9">
    <source>
        <dbReference type="PROSITE-ProRule" id="PRU10056"/>
    </source>
</evidence>
<feature type="binding site" evidence="8">
    <location>
        <position position="347"/>
    </location>
    <ligand>
        <name>substrate</name>
    </ligand>
</feature>
<feature type="active site" description="Proton acceptor" evidence="7">
    <location>
        <position position="353"/>
    </location>
</feature>
<dbReference type="PANTHER" id="PTHR34876">
    <property type="match status" value="1"/>
</dbReference>
<dbReference type="PRINTS" id="PR00733">
    <property type="entry name" value="GLHYDRLASE6"/>
</dbReference>
<keyword evidence="4 11" id="KW-0119">Carbohydrate metabolism</keyword>
<dbReference type="OrthoDB" id="64893at2759"/>
<feature type="binding site" evidence="8">
    <location>
        <position position="214"/>
    </location>
    <ligand>
        <name>substrate</name>
    </ligand>
</feature>
<reference evidence="13" key="1">
    <citation type="journal article" date="2014" name="Proc. Natl. Acad. Sci. U.S.A.">
        <title>Extensive sampling of basidiomycete genomes demonstrates inadequacy of the white-rot/brown-rot paradigm for wood decay fungi.</title>
        <authorList>
            <person name="Riley R."/>
            <person name="Salamov A.A."/>
            <person name="Brown D.W."/>
            <person name="Nagy L.G."/>
            <person name="Floudas D."/>
            <person name="Held B.W."/>
            <person name="Levasseur A."/>
            <person name="Lombard V."/>
            <person name="Morin E."/>
            <person name="Otillar R."/>
            <person name="Lindquist E.A."/>
            <person name="Sun H."/>
            <person name="LaButti K.M."/>
            <person name="Schmutz J."/>
            <person name="Jabbour D."/>
            <person name="Luo H."/>
            <person name="Baker S.E."/>
            <person name="Pisabarro A.G."/>
            <person name="Walton J.D."/>
            <person name="Blanchette R.A."/>
            <person name="Henrissat B."/>
            <person name="Martin F."/>
            <person name="Cullen D."/>
            <person name="Hibbett D.S."/>
            <person name="Grigoriev I.V."/>
        </authorList>
    </citation>
    <scope>NUCLEOTIDE SEQUENCE [LARGE SCALE GENOMIC DNA]</scope>
    <source>
        <strain evidence="13">CBS 339.88</strain>
    </source>
</reference>
<evidence type="ECO:0000256" key="5">
    <source>
        <dbReference type="ARBA" id="ARBA00023295"/>
    </source>
</evidence>
<dbReference type="PROSITE" id="PS00655">
    <property type="entry name" value="GLYCOSYL_HYDROL_F6_1"/>
    <property type="match status" value="1"/>
</dbReference>
<evidence type="ECO:0000256" key="1">
    <source>
        <dbReference type="ARBA" id="ARBA00022729"/>
    </source>
</evidence>
<feature type="binding site" evidence="8">
    <location>
        <position position="217"/>
    </location>
    <ligand>
        <name>substrate</name>
    </ligand>
</feature>
<keyword evidence="5 11" id="KW-0326">Glycosidase</keyword>
<name>A0A067SM46_GALM3</name>
<dbReference type="EC" id="3.2.1.-" evidence="11"/>
<evidence type="ECO:0000256" key="7">
    <source>
        <dbReference type="PIRSR" id="PIRSR001100-1"/>
    </source>
</evidence>
<evidence type="ECO:0000256" key="2">
    <source>
        <dbReference type="ARBA" id="ARBA00022801"/>
    </source>
</evidence>